<dbReference type="SUPFAM" id="SSF54427">
    <property type="entry name" value="NTF2-like"/>
    <property type="match status" value="1"/>
</dbReference>
<reference evidence="2 3" key="2">
    <citation type="submission" date="2018-06" db="EMBL/GenBank/DDBJ databases">
        <title>Sequencing of bacterial isolates from soil warming experiment in Harvard Forest, Massachusetts, USA.</title>
        <authorList>
            <person name="Deangelis K.PhD."/>
        </authorList>
    </citation>
    <scope>NUCLEOTIDE SEQUENCE [LARGE SCALE GENOMIC DNA]</scope>
    <source>
        <strain evidence="2 3">GAS496</strain>
    </source>
</reference>
<dbReference type="InterPro" id="IPR032710">
    <property type="entry name" value="NTF2-like_dom_sf"/>
</dbReference>
<evidence type="ECO:0000313" key="2">
    <source>
        <dbReference type="EMBL" id="PXX05831.1"/>
    </source>
</evidence>
<organism evidence="2 3">
    <name type="scientific">Mycolicibacterium moriokaense</name>
    <dbReference type="NCBI Taxonomy" id="39691"/>
    <lineage>
        <taxon>Bacteria</taxon>
        <taxon>Bacillati</taxon>
        <taxon>Actinomycetota</taxon>
        <taxon>Actinomycetes</taxon>
        <taxon>Mycobacteriales</taxon>
        <taxon>Mycobacteriaceae</taxon>
        <taxon>Mycolicibacterium</taxon>
    </lineage>
</organism>
<dbReference type="Gene3D" id="3.10.450.50">
    <property type="match status" value="1"/>
</dbReference>
<comment type="caution">
    <text evidence="2">The sequence shown here is derived from an EMBL/GenBank/DDBJ whole genome shotgun (WGS) entry which is preliminary data.</text>
</comment>
<dbReference type="Pfam" id="PF12680">
    <property type="entry name" value="SnoaL_2"/>
    <property type="match status" value="1"/>
</dbReference>
<dbReference type="AlphaFoldDB" id="A0A318HBY9"/>
<reference evidence="3" key="1">
    <citation type="submission" date="2018-05" db="EMBL/GenBank/DDBJ databases">
        <authorList>
            <person name="Deangelis K."/>
            <person name="Huntemann M."/>
            <person name="Clum A."/>
            <person name="Pillay M."/>
            <person name="Palaniappan K."/>
            <person name="Varghese N."/>
            <person name="Mikhailova N."/>
            <person name="Stamatis D."/>
            <person name="Reddy T."/>
            <person name="Daum C."/>
            <person name="Shapiro N."/>
            <person name="Ivanova N."/>
            <person name="Kyrpides N."/>
            <person name="Woyke T."/>
        </authorList>
    </citation>
    <scope>NUCLEOTIDE SEQUENCE [LARGE SCALE GENOMIC DNA]</scope>
    <source>
        <strain evidence="3">GAS496</strain>
    </source>
</reference>
<protein>
    <submittedName>
        <fullName evidence="2">SnoaL-like protein</fullName>
    </submittedName>
</protein>
<evidence type="ECO:0000313" key="3">
    <source>
        <dbReference type="Proteomes" id="UP000247781"/>
    </source>
</evidence>
<proteinExistence type="predicted"/>
<keyword evidence="3" id="KW-1185">Reference proteome</keyword>
<dbReference type="EMBL" id="QJJU01000016">
    <property type="protein sequence ID" value="PXX05831.1"/>
    <property type="molecule type" value="Genomic_DNA"/>
</dbReference>
<sequence length="141" mass="15255">MTVAGTKDAVAVFCDATRSNDVDRIVSTLAPNAELLSPLFGRMVFRGRDDLRVLLGAVYGALSDLVWREVIGEGTTRVAISDARIAGVTITDAMVLELDDAGLIVRIRPHLRPWLAITLFALLLGPKVARHPGVLRRALRG</sequence>
<evidence type="ECO:0000259" key="1">
    <source>
        <dbReference type="Pfam" id="PF12680"/>
    </source>
</evidence>
<dbReference type="Proteomes" id="UP000247781">
    <property type="component" value="Unassembled WGS sequence"/>
</dbReference>
<gene>
    <name evidence="2" type="ORF">C8E89_116142</name>
</gene>
<name>A0A318HBY9_9MYCO</name>
<feature type="domain" description="SnoaL-like" evidence="1">
    <location>
        <begin position="13"/>
        <end position="106"/>
    </location>
</feature>
<dbReference type="RefSeq" id="WP_110318281.1">
    <property type="nucleotide sequence ID" value="NZ_QJJU01000016.1"/>
</dbReference>
<accession>A0A318HBY9</accession>
<dbReference type="InterPro" id="IPR037401">
    <property type="entry name" value="SnoaL-like"/>
</dbReference>
<dbReference type="OrthoDB" id="4546439at2"/>